<evidence type="ECO:0000259" key="2">
    <source>
        <dbReference type="SMART" id="SM00355"/>
    </source>
</evidence>
<comment type="caution">
    <text evidence="3">The sequence shown here is derived from an EMBL/GenBank/DDBJ whole genome shotgun (WGS) entry which is preliminary data.</text>
</comment>
<dbReference type="RefSeq" id="XP_060279972.1">
    <property type="nucleotide sequence ID" value="XM_060422706.1"/>
</dbReference>
<dbReference type="GeneID" id="85305893"/>
<feature type="compositionally biased region" description="Polar residues" evidence="1">
    <location>
        <begin position="495"/>
        <end position="508"/>
    </location>
</feature>
<dbReference type="SMART" id="SM00355">
    <property type="entry name" value="ZnF_C2H2"/>
    <property type="match status" value="2"/>
</dbReference>
<dbReference type="InterPro" id="IPR013087">
    <property type="entry name" value="Znf_C2H2_type"/>
</dbReference>
<keyword evidence="4" id="KW-1185">Reference proteome</keyword>
<gene>
    <name evidence="3" type="ORF">QBC33DRAFT_214742</name>
</gene>
<dbReference type="EMBL" id="MU839025">
    <property type="protein sequence ID" value="KAK1763759.1"/>
    <property type="molecule type" value="Genomic_DNA"/>
</dbReference>
<dbReference type="PANTHER" id="PTHR35391">
    <property type="entry name" value="C2H2-TYPE DOMAIN-CONTAINING PROTEIN-RELATED"/>
    <property type="match status" value="1"/>
</dbReference>
<feature type="domain" description="C2H2-type" evidence="2">
    <location>
        <begin position="376"/>
        <end position="404"/>
    </location>
</feature>
<evidence type="ECO:0000313" key="4">
    <source>
        <dbReference type="Proteomes" id="UP001244011"/>
    </source>
</evidence>
<name>A0AAJ0BVB2_9PEZI</name>
<protein>
    <recommendedName>
        <fullName evidence="2">C2H2-type domain-containing protein</fullName>
    </recommendedName>
</protein>
<reference evidence="3" key="1">
    <citation type="submission" date="2023-06" db="EMBL/GenBank/DDBJ databases">
        <title>Genome-scale phylogeny and comparative genomics of the fungal order Sordariales.</title>
        <authorList>
            <consortium name="Lawrence Berkeley National Laboratory"/>
            <person name="Hensen N."/>
            <person name="Bonometti L."/>
            <person name="Westerberg I."/>
            <person name="Brannstrom I.O."/>
            <person name="Guillou S."/>
            <person name="Cros-Aarteil S."/>
            <person name="Calhoun S."/>
            <person name="Haridas S."/>
            <person name="Kuo A."/>
            <person name="Mondo S."/>
            <person name="Pangilinan J."/>
            <person name="Riley R."/>
            <person name="Labutti K."/>
            <person name="Andreopoulos B."/>
            <person name="Lipzen A."/>
            <person name="Chen C."/>
            <person name="Yanf M."/>
            <person name="Daum C."/>
            <person name="Ng V."/>
            <person name="Clum A."/>
            <person name="Steindorff A."/>
            <person name="Ohm R."/>
            <person name="Martin F."/>
            <person name="Silar P."/>
            <person name="Natvig D."/>
            <person name="Lalanne C."/>
            <person name="Gautier V."/>
            <person name="Ament-Velasquez S.L."/>
            <person name="Kruys A."/>
            <person name="Hutchinson M.I."/>
            <person name="Powell A.J."/>
            <person name="Barry K."/>
            <person name="Miller A.N."/>
            <person name="Grigoriev I.V."/>
            <person name="Debuchy R."/>
            <person name="Gladieux P."/>
            <person name="Thoren M.H."/>
            <person name="Johannesson H."/>
        </authorList>
    </citation>
    <scope>NUCLEOTIDE SEQUENCE</scope>
    <source>
        <strain evidence="3">8032-3</strain>
    </source>
</reference>
<dbReference type="Proteomes" id="UP001244011">
    <property type="component" value="Unassembled WGS sequence"/>
</dbReference>
<evidence type="ECO:0000313" key="3">
    <source>
        <dbReference type="EMBL" id="KAK1763759.1"/>
    </source>
</evidence>
<feature type="region of interest" description="Disordered" evidence="1">
    <location>
        <begin position="495"/>
        <end position="515"/>
    </location>
</feature>
<feature type="compositionally biased region" description="Low complexity" evidence="1">
    <location>
        <begin position="113"/>
        <end position="128"/>
    </location>
</feature>
<dbReference type="AlphaFoldDB" id="A0AAJ0BVB2"/>
<feature type="region of interest" description="Disordered" evidence="1">
    <location>
        <begin position="105"/>
        <end position="137"/>
    </location>
</feature>
<organism evidence="3 4">
    <name type="scientific">Phialemonium atrogriseum</name>
    <dbReference type="NCBI Taxonomy" id="1093897"/>
    <lineage>
        <taxon>Eukaryota</taxon>
        <taxon>Fungi</taxon>
        <taxon>Dikarya</taxon>
        <taxon>Ascomycota</taxon>
        <taxon>Pezizomycotina</taxon>
        <taxon>Sordariomycetes</taxon>
        <taxon>Sordariomycetidae</taxon>
        <taxon>Cephalothecales</taxon>
        <taxon>Cephalothecaceae</taxon>
        <taxon>Phialemonium</taxon>
    </lineage>
</organism>
<feature type="domain" description="C2H2-type" evidence="2">
    <location>
        <begin position="409"/>
        <end position="433"/>
    </location>
</feature>
<accession>A0AAJ0BVB2</accession>
<dbReference type="PANTHER" id="PTHR35391:SF7">
    <property type="entry name" value="C2H2-TYPE DOMAIN-CONTAINING PROTEIN"/>
    <property type="match status" value="1"/>
</dbReference>
<sequence>MKGEISRRTEACQDAFVVCLSDPSLTTLEWIENRQGDFNLWASSLKATSSGGRSSLDYRVRDRPDVKGVICELLDGLLESVEQLVTIAESGRSLGTDTVHLTPAQHDTTTANSDSSGYGSDSGSLVSDGEAENPFSEQKENIQTILNELARISMAIRKSGSKYRYQKADASLREEEFDDFKNHLTVLILLASGDAQSYANQDPETRFSSERLTSVQKRLIHANMIRRNRIQYATRQMRRIQDLQAEAVARAPQTNLKAPRASSPELSPIEVAPQKSAALKAVSVAPTQSIKSLSSLAPTATEIGSEFNLQTVVAKKTPSIMTRVTQTGAVQDYPRCPRPTKDGMLQCPYCADVLPAEYSKNEPRWRGHVAQDLLPYSCIFDNCSSSDEMFLTSDELAKHMQKEHSTPCWTCDYCSTSTFADPAEWESHMTQTHAHSFPANQLRILSKMSRRMMLPEMACPLCAFSVDEASLGINEHITQHLHEFALKALPWTTRNQDGSSSRKSGAQPSTDSHLDDLDSLDDDYIWDGRLSEIPFDDWLAAGVQAQANMVASEDASLLGAAILNLSDIRGRLVLVNLSSEIETERWATSLRKISILWNQLLRRLEREEAVYRDELRLINENLLAEKEFLQNGTGDESTSVRGQSSPCPDEQPDPQRQRLRELESKLVFISAPDWSWAGSLTESILYEEPVAKMWLARPDRLDRWDRWDRWDSCRLFLLENYLVISDVVADKNGNEKYYVTEEVCDVTDYIRSKNRSKLG</sequence>
<evidence type="ECO:0000256" key="1">
    <source>
        <dbReference type="SAM" id="MobiDB-lite"/>
    </source>
</evidence>
<proteinExistence type="predicted"/>
<feature type="region of interest" description="Disordered" evidence="1">
    <location>
        <begin position="632"/>
        <end position="655"/>
    </location>
</feature>
<feature type="compositionally biased region" description="Polar residues" evidence="1">
    <location>
        <begin position="632"/>
        <end position="646"/>
    </location>
</feature>